<gene>
    <name evidence="2" type="ORF">T440DRAFT_110141</name>
</gene>
<dbReference type="EMBL" id="MU006307">
    <property type="protein sequence ID" value="KAF2850291.1"/>
    <property type="molecule type" value="Genomic_DNA"/>
</dbReference>
<evidence type="ECO:0000313" key="3">
    <source>
        <dbReference type="Proteomes" id="UP000799423"/>
    </source>
</evidence>
<protein>
    <submittedName>
        <fullName evidence="2">Uncharacterized protein</fullName>
    </submittedName>
</protein>
<feature type="region of interest" description="Disordered" evidence="1">
    <location>
        <begin position="181"/>
        <end position="206"/>
    </location>
</feature>
<feature type="compositionally biased region" description="Polar residues" evidence="1">
    <location>
        <begin position="190"/>
        <end position="206"/>
    </location>
</feature>
<proteinExistence type="predicted"/>
<evidence type="ECO:0000313" key="2">
    <source>
        <dbReference type="EMBL" id="KAF2850291.1"/>
    </source>
</evidence>
<dbReference type="Proteomes" id="UP000799423">
    <property type="component" value="Unassembled WGS sequence"/>
</dbReference>
<evidence type="ECO:0000256" key="1">
    <source>
        <dbReference type="SAM" id="MobiDB-lite"/>
    </source>
</evidence>
<sequence>MGPLSPFFRVRMLDWHDGGKITSFGVYVGAGRKKEHPRRGALCDSTSPWYERCGARRRGWGGLGRRGGEMRNVNKPGIRVNKPSKQGSAASHRRLRATGQAVRRALDVCTRGARATAHRSCFTEALERAHRVGVARCASNGVVTEGAMQGARRLGSVHGPRATIVHGRPQEISQRERVLLQAPSTPPARSHSSAQRVPSLSIARSPSSLRRRIASSRCAAPSRLPLPRLCLPSVESCLPPPHHAHSSHSLPHHSLHASL</sequence>
<dbReference type="AlphaFoldDB" id="A0A6A7B458"/>
<feature type="region of interest" description="Disordered" evidence="1">
    <location>
        <begin position="240"/>
        <end position="259"/>
    </location>
</feature>
<keyword evidence="3" id="KW-1185">Reference proteome</keyword>
<reference evidence="2" key="1">
    <citation type="submission" date="2020-01" db="EMBL/GenBank/DDBJ databases">
        <authorList>
            <consortium name="DOE Joint Genome Institute"/>
            <person name="Haridas S."/>
            <person name="Albert R."/>
            <person name="Binder M."/>
            <person name="Bloem J."/>
            <person name="Labutti K."/>
            <person name="Salamov A."/>
            <person name="Andreopoulos B."/>
            <person name="Baker S.E."/>
            <person name="Barry K."/>
            <person name="Bills G."/>
            <person name="Bluhm B.H."/>
            <person name="Cannon C."/>
            <person name="Castanera R."/>
            <person name="Culley D.E."/>
            <person name="Daum C."/>
            <person name="Ezra D."/>
            <person name="Gonzalez J.B."/>
            <person name="Henrissat B."/>
            <person name="Kuo A."/>
            <person name="Liang C."/>
            <person name="Lipzen A."/>
            <person name="Lutzoni F."/>
            <person name="Magnuson J."/>
            <person name="Mondo S."/>
            <person name="Nolan M."/>
            <person name="Ohm R."/>
            <person name="Pangilinan J."/>
            <person name="Park H.-J."/>
            <person name="Ramirez L."/>
            <person name="Alfaro M."/>
            <person name="Sun H."/>
            <person name="Tritt A."/>
            <person name="Yoshinaga Y."/>
            <person name="Zwiers L.-H."/>
            <person name="Turgeon B.G."/>
            <person name="Goodwin S.B."/>
            <person name="Spatafora J.W."/>
            <person name="Crous P.W."/>
            <person name="Grigoriev I.V."/>
        </authorList>
    </citation>
    <scope>NUCLEOTIDE SEQUENCE</scope>
    <source>
        <strain evidence="2">IPT5</strain>
    </source>
</reference>
<accession>A0A6A7B458</accession>
<organism evidence="2 3">
    <name type="scientific">Plenodomus tracheiphilus IPT5</name>
    <dbReference type="NCBI Taxonomy" id="1408161"/>
    <lineage>
        <taxon>Eukaryota</taxon>
        <taxon>Fungi</taxon>
        <taxon>Dikarya</taxon>
        <taxon>Ascomycota</taxon>
        <taxon>Pezizomycotina</taxon>
        <taxon>Dothideomycetes</taxon>
        <taxon>Pleosporomycetidae</taxon>
        <taxon>Pleosporales</taxon>
        <taxon>Pleosporineae</taxon>
        <taxon>Leptosphaeriaceae</taxon>
        <taxon>Plenodomus</taxon>
    </lineage>
</organism>
<feature type="compositionally biased region" description="Basic residues" evidence="1">
    <location>
        <begin position="242"/>
        <end position="259"/>
    </location>
</feature>
<name>A0A6A7B458_9PLEO</name>